<proteinExistence type="predicted"/>
<protein>
    <submittedName>
        <fullName evidence="1">Uncharacterized protein</fullName>
    </submittedName>
</protein>
<dbReference type="EMBL" id="JAUSWK010000001">
    <property type="protein sequence ID" value="MDQ0564922.1"/>
    <property type="molecule type" value="Genomic_DNA"/>
</dbReference>
<sequence>MARRDSEGFPVIDAQAIKRPVKENEIKFWRVIR</sequence>
<gene>
    <name evidence="1" type="ORF">QOZ97_000432</name>
</gene>
<organism evidence="1 2">
    <name type="scientific">Qipengyuania citrea</name>
    <dbReference type="NCBI Taxonomy" id="225971"/>
    <lineage>
        <taxon>Bacteria</taxon>
        <taxon>Pseudomonadati</taxon>
        <taxon>Pseudomonadota</taxon>
        <taxon>Alphaproteobacteria</taxon>
        <taxon>Sphingomonadales</taxon>
        <taxon>Erythrobacteraceae</taxon>
        <taxon>Qipengyuania</taxon>
    </lineage>
</organism>
<comment type="caution">
    <text evidence="1">The sequence shown here is derived from an EMBL/GenBank/DDBJ whole genome shotgun (WGS) entry which is preliminary data.</text>
</comment>
<keyword evidence="2" id="KW-1185">Reference proteome</keyword>
<dbReference type="Proteomes" id="UP001238601">
    <property type="component" value="Unassembled WGS sequence"/>
</dbReference>
<name>A0ABU0N660_9SPHN</name>
<reference evidence="1 2" key="1">
    <citation type="submission" date="2023-07" db="EMBL/GenBank/DDBJ databases">
        <title>Genomic Encyclopedia of Type Strains, Phase IV (KMG-IV): sequencing the most valuable type-strain genomes for metagenomic binning, comparative biology and taxonomic classification.</title>
        <authorList>
            <person name="Goeker M."/>
        </authorList>
    </citation>
    <scope>NUCLEOTIDE SEQUENCE [LARGE SCALE GENOMIC DNA]</scope>
    <source>
        <strain evidence="1 2">DSM 14432</strain>
    </source>
</reference>
<evidence type="ECO:0000313" key="2">
    <source>
        <dbReference type="Proteomes" id="UP001238601"/>
    </source>
</evidence>
<accession>A0ABU0N660</accession>
<evidence type="ECO:0000313" key="1">
    <source>
        <dbReference type="EMBL" id="MDQ0564922.1"/>
    </source>
</evidence>